<evidence type="ECO:0000256" key="1">
    <source>
        <dbReference type="SAM" id="MobiDB-lite"/>
    </source>
</evidence>
<gene>
    <name evidence="3" type="ORF">BDI24065_05220</name>
</gene>
<dbReference type="AlphaFoldDB" id="A0A6P2PK59"/>
<dbReference type="EMBL" id="CABVPN010000029">
    <property type="protein sequence ID" value="VWC08233.1"/>
    <property type="molecule type" value="Genomic_DNA"/>
</dbReference>
<dbReference type="Proteomes" id="UP000494125">
    <property type="component" value="Unassembled WGS sequence"/>
</dbReference>
<proteinExistence type="predicted"/>
<keyword evidence="2" id="KW-0812">Transmembrane</keyword>
<keyword evidence="4" id="KW-1185">Reference proteome</keyword>
<protein>
    <submittedName>
        <fullName evidence="3">Uncharacterized protein</fullName>
    </submittedName>
</protein>
<evidence type="ECO:0000256" key="2">
    <source>
        <dbReference type="SAM" id="Phobius"/>
    </source>
</evidence>
<evidence type="ECO:0000313" key="3">
    <source>
        <dbReference type="EMBL" id="VWC08233.1"/>
    </source>
</evidence>
<feature type="transmembrane region" description="Helical" evidence="2">
    <location>
        <begin position="45"/>
        <end position="66"/>
    </location>
</feature>
<keyword evidence="2" id="KW-1133">Transmembrane helix</keyword>
<keyword evidence="2" id="KW-0472">Membrane</keyword>
<organism evidence="3 4">
    <name type="scientific">Burkholderia diffusa</name>
    <dbReference type="NCBI Taxonomy" id="488732"/>
    <lineage>
        <taxon>Bacteria</taxon>
        <taxon>Pseudomonadati</taxon>
        <taxon>Pseudomonadota</taxon>
        <taxon>Betaproteobacteria</taxon>
        <taxon>Burkholderiales</taxon>
        <taxon>Burkholderiaceae</taxon>
        <taxon>Burkholderia</taxon>
        <taxon>Burkholderia cepacia complex</taxon>
    </lineage>
</organism>
<evidence type="ECO:0000313" key="4">
    <source>
        <dbReference type="Proteomes" id="UP000494125"/>
    </source>
</evidence>
<name>A0A6P2PK59_9BURK</name>
<feature type="region of interest" description="Disordered" evidence="1">
    <location>
        <begin position="1"/>
        <end position="40"/>
    </location>
</feature>
<reference evidence="3 4" key="1">
    <citation type="submission" date="2019-09" db="EMBL/GenBank/DDBJ databases">
        <authorList>
            <person name="Depoorter E."/>
        </authorList>
    </citation>
    <scope>NUCLEOTIDE SEQUENCE [LARGE SCALE GENOMIC DNA]</scope>
    <source>
        <strain evidence="3">LMG 24065</strain>
    </source>
</reference>
<feature type="compositionally biased region" description="Polar residues" evidence="1">
    <location>
        <begin position="12"/>
        <end position="21"/>
    </location>
</feature>
<sequence length="67" mass="6968">MSGPRGNDAARETTTAASTGQPWYRRLSQRRDAAGQPGSGIASNVFGWLAGVLMAGSVIVMAVDMLT</sequence>
<accession>A0A6P2PK59</accession>